<dbReference type="OrthoDB" id="9804197at2"/>
<keyword evidence="25" id="KW-1185">Reference proteome</keyword>
<dbReference type="InterPro" id="IPR016185">
    <property type="entry name" value="PreATP-grasp_dom_sf"/>
</dbReference>
<dbReference type="PANTHER" id="PTHR11405:SF53">
    <property type="entry name" value="CARBAMOYL-PHOSPHATE SYNTHASE [AMMONIA], MITOCHONDRIAL"/>
    <property type="match status" value="1"/>
</dbReference>
<keyword evidence="5" id="KW-0055">Arginine biosynthesis</keyword>
<dbReference type="PROSITE" id="PS00867">
    <property type="entry name" value="CPSASE_2"/>
    <property type="match status" value="2"/>
</dbReference>
<dbReference type="Gene3D" id="3.30.1490.20">
    <property type="entry name" value="ATP-grasp fold, A domain"/>
    <property type="match status" value="1"/>
</dbReference>
<comment type="similarity">
    <text evidence="3">Belongs to the CarB family.</text>
</comment>
<dbReference type="Gene3D" id="3.40.50.20">
    <property type="match status" value="2"/>
</dbReference>
<dbReference type="EC" id="6.3.4.16" evidence="15"/>
<evidence type="ECO:0000256" key="1">
    <source>
        <dbReference type="ARBA" id="ARBA00001936"/>
    </source>
</evidence>
<evidence type="ECO:0000256" key="16">
    <source>
        <dbReference type="ARBA" id="ARBA00047359"/>
    </source>
</evidence>
<evidence type="ECO:0000256" key="9">
    <source>
        <dbReference type="ARBA" id="ARBA00022737"/>
    </source>
</evidence>
<evidence type="ECO:0000256" key="8">
    <source>
        <dbReference type="ARBA" id="ARBA00022723"/>
    </source>
</evidence>
<evidence type="ECO:0000256" key="12">
    <source>
        <dbReference type="ARBA" id="ARBA00022842"/>
    </source>
</evidence>
<dbReference type="RefSeq" id="WP_102950720.1">
    <property type="nucleotide sequence ID" value="NZ_CP024847.1"/>
</dbReference>
<keyword evidence="10 21" id="KW-0547">Nucleotide-binding</keyword>
<dbReference type="EC" id="6.3.5.5" evidence="4"/>
<dbReference type="NCBIfam" id="NF003671">
    <property type="entry name" value="PRK05294.1"/>
    <property type="match status" value="1"/>
</dbReference>
<dbReference type="FunFam" id="3.30.470.20:FF:000001">
    <property type="entry name" value="Carbamoyl-phosphate synthase large chain"/>
    <property type="match status" value="1"/>
</dbReference>
<evidence type="ECO:0000256" key="21">
    <source>
        <dbReference type="PROSITE-ProRule" id="PRU00409"/>
    </source>
</evidence>
<dbReference type="GO" id="GO:0046872">
    <property type="term" value="F:metal ion binding"/>
    <property type="evidence" value="ECO:0007669"/>
    <property type="project" value="UniProtKB-KW"/>
</dbReference>
<dbReference type="SUPFAM" id="SSF52440">
    <property type="entry name" value="PreATP-grasp domain"/>
    <property type="match status" value="2"/>
</dbReference>
<evidence type="ECO:0000256" key="18">
    <source>
        <dbReference type="ARBA" id="ARBA00060037"/>
    </source>
</evidence>
<dbReference type="GO" id="GO:0006526">
    <property type="term" value="P:L-arginine biosynthetic process"/>
    <property type="evidence" value="ECO:0007669"/>
    <property type="project" value="UniProtKB-KW"/>
</dbReference>
<evidence type="ECO:0000256" key="5">
    <source>
        <dbReference type="ARBA" id="ARBA00022571"/>
    </source>
</evidence>
<evidence type="ECO:0000256" key="13">
    <source>
        <dbReference type="ARBA" id="ARBA00022975"/>
    </source>
</evidence>
<dbReference type="InterPro" id="IPR013815">
    <property type="entry name" value="ATP_grasp_subdomain_1"/>
</dbReference>
<dbReference type="InterPro" id="IPR005483">
    <property type="entry name" value="CPSase_dom"/>
</dbReference>
<feature type="domain" description="ATP-grasp" evidence="22">
    <location>
        <begin position="668"/>
        <end position="859"/>
    </location>
</feature>
<organism evidence="24 25">
    <name type="scientific">Aquella oligotrophica</name>
    <dbReference type="NCBI Taxonomy" id="2067065"/>
    <lineage>
        <taxon>Bacteria</taxon>
        <taxon>Pseudomonadati</taxon>
        <taxon>Pseudomonadota</taxon>
        <taxon>Betaproteobacteria</taxon>
        <taxon>Neisseriales</taxon>
        <taxon>Neisseriaceae</taxon>
        <taxon>Aquella</taxon>
    </lineage>
</organism>
<dbReference type="Gene3D" id="1.10.1030.10">
    <property type="entry name" value="Carbamoyl-phosphate synthetase, large subunit oligomerisation domain"/>
    <property type="match status" value="1"/>
</dbReference>
<dbReference type="InterPro" id="IPR006275">
    <property type="entry name" value="CPSase_lsu"/>
</dbReference>
<dbReference type="GO" id="GO:0004087">
    <property type="term" value="F:carbamoyl-phosphate synthase (ammonia) activity"/>
    <property type="evidence" value="ECO:0007669"/>
    <property type="project" value="UniProtKB-EC"/>
</dbReference>
<evidence type="ECO:0000259" key="23">
    <source>
        <dbReference type="PROSITE" id="PS51855"/>
    </source>
</evidence>
<sequence>MKNILILGSGGLRVGQAGEFDYSGSQAIKAFKEEGYRVILVNPNIATVQTDKSMADEIYFVPLQQEFVAPIIEKEQINLIALGFGGQTALNLGLELYHSGILDKHNVKVLGSSVETIEATEDRDIFRDYLEKNKVKTPKSKSATSIDEAIAVGREFGYPLMLRAAFSLGGLGSGKVFNEKDLIDKTSKALSTTPQVLLEEYLTGWKEFEYEIVRDMKGNSLTICNMENLDPMGIHTGESIVIAPAQTLNDEEHQNLRNIALQCAEIFNIIGECNIQFSVNPANGDYRVIEMNPRLSRSSALASKATGYPLAFVAAKLCLGFSLNQLTNQVTKKTTAFFEPALDYVVVKIPRWDTHKLRLAERTIGTEMKSVGEVMGIGRTFPEALQKAVQMLNIGASGLHDYIWPILNLKNEVEFATDRRIFALYRWFYEGGTVNEAQQLSRIDPWFLTQIKQIADIALEVKSSQLNSELLLKAKKFGFSDKTIAKLTEANEEAIRAKRLEYAITPVVKQIDTVANEFTAETNYLYTTYHGKYHDISPTEATDNLISNGAYVIIGSGPYSIGSSVEFDWCTVNLARQLRAHGKKVIILNSNPETVSTDYDESDRLYFEALTLERVCDILDFENVAGVCVSVGGQIANNLALALHKRGYPILGTSPLDIDKAEDRAKFSSMLNELNIDQPRWINATSSEEIQAFIAEVGLPVLIRPSYVLSGAAMKVVSDQNTLNSYLNDAMLISNEHPVVISQFIENAKELEIDGIAQNGRIVIDSISEHIENAGVHSGDATLVFPPERLYLKTVNRARDIARKIVKALNISGPFNMQFIARNNELKVIECNVRASRSFPFISKVSGQNLVELMAKVFLNQEITQTYNTLDCGVVGVKSPVFSYSRFKGSDPVAQVEMSSTGEVACIGKDMLETFYQSWLSVGQRINKKAILLSVDDKYKQKILPIVKQLSDQGWQFVATGSTHDMLVESGIQSKFVFKLSEQVEPNIERPIINKEVGLIINLPGDSFNTSQHSDGFKIRRLAIDYHIPLVTNFQLSEILLESLTVIFDKPMTVYSYNELLKGANNA</sequence>
<keyword evidence="13" id="KW-0665">Pyrimidine biosynthesis</keyword>
<dbReference type="Pfam" id="PF02786">
    <property type="entry name" value="CPSase_L_D2"/>
    <property type="match status" value="2"/>
</dbReference>
<keyword evidence="11 21" id="KW-0067">ATP-binding</keyword>
<dbReference type="PROSITE" id="PS50975">
    <property type="entry name" value="ATP_GRASP"/>
    <property type="match status" value="2"/>
</dbReference>
<comment type="function">
    <text evidence="18">Small subunit of the glutamine-dependent carbamoyl phosphate synthetase (CPSase). CPSase catalyzes the formation of carbamoyl phosphate from the ammonia moiety of glutamine, carbonate, and phosphate donated by ATP, constituting the first step of the biosynthetic pathway leading to pyrimidine nucleotides. The large subunit (synthetase) binds the substrates ammonia (free or transferred from glutamine from the small subunit), hydrogencarbonate and ATP and carries out an ATP-coupled ligase reaction, activating hydrogencarbonate by forming carboxy phosphate which reacts with ammonia to form carbamoyl phosphate.</text>
</comment>
<keyword evidence="8" id="KW-0479">Metal-binding</keyword>
<dbReference type="Proteomes" id="UP000236655">
    <property type="component" value="Chromosome"/>
</dbReference>
<dbReference type="KEGG" id="nba:CUN60_03615"/>
<evidence type="ECO:0000256" key="11">
    <source>
        <dbReference type="ARBA" id="ARBA00022840"/>
    </source>
</evidence>
<evidence type="ECO:0000313" key="25">
    <source>
        <dbReference type="Proteomes" id="UP000236655"/>
    </source>
</evidence>
<dbReference type="InterPro" id="IPR058047">
    <property type="entry name" value="CPSase_preATP-grasp"/>
</dbReference>
<evidence type="ECO:0000256" key="7">
    <source>
        <dbReference type="ARBA" id="ARBA00022605"/>
    </source>
</evidence>
<dbReference type="InterPro" id="IPR011607">
    <property type="entry name" value="MGS-like_dom"/>
</dbReference>
<dbReference type="GO" id="GO:0005524">
    <property type="term" value="F:ATP binding"/>
    <property type="evidence" value="ECO:0007669"/>
    <property type="project" value="UniProtKB-UniRule"/>
</dbReference>
<dbReference type="SUPFAM" id="SSF48108">
    <property type="entry name" value="Carbamoyl phosphate synthetase, large subunit connection domain"/>
    <property type="match status" value="1"/>
</dbReference>
<dbReference type="SMART" id="SM01096">
    <property type="entry name" value="CPSase_L_D3"/>
    <property type="match status" value="1"/>
</dbReference>
<evidence type="ECO:0000313" key="24">
    <source>
        <dbReference type="EMBL" id="AUR51421.1"/>
    </source>
</evidence>
<evidence type="ECO:0000256" key="15">
    <source>
        <dbReference type="ARBA" id="ARBA00044063"/>
    </source>
</evidence>
<keyword evidence="14" id="KW-0464">Manganese</keyword>
<dbReference type="InterPro" id="IPR005479">
    <property type="entry name" value="CPAse_ATP-bd"/>
</dbReference>
<reference evidence="25" key="1">
    <citation type="submission" date="2017-11" db="EMBL/GenBank/DDBJ databases">
        <authorList>
            <person name="Chan K.G."/>
            <person name="Lee L.S."/>
        </authorList>
    </citation>
    <scope>NUCLEOTIDE SEQUENCE [LARGE SCALE GENOMIC DNA]</scope>
    <source>
        <strain evidence="25">DSM 100970</strain>
    </source>
</reference>
<dbReference type="Pfam" id="PF25596">
    <property type="entry name" value="CPSase_L_D1"/>
    <property type="match status" value="2"/>
</dbReference>
<evidence type="ECO:0000259" key="22">
    <source>
        <dbReference type="PROSITE" id="PS50975"/>
    </source>
</evidence>
<evidence type="ECO:0000256" key="4">
    <source>
        <dbReference type="ARBA" id="ARBA00012738"/>
    </source>
</evidence>
<evidence type="ECO:0000256" key="17">
    <source>
        <dbReference type="ARBA" id="ARBA00048816"/>
    </source>
</evidence>
<dbReference type="FunFam" id="3.30.1490.20:FF:000001">
    <property type="entry name" value="Carbamoyl-phosphate synthase large chain"/>
    <property type="match status" value="1"/>
</dbReference>
<dbReference type="SMART" id="SM00851">
    <property type="entry name" value="MGS"/>
    <property type="match status" value="1"/>
</dbReference>
<dbReference type="Pfam" id="PF02787">
    <property type="entry name" value="CPSase_L_D3"/>
    <property type="match status" value="1"/>
</dbReference>
<dbReference type="FunFam" id="3.30.470.20:FF:000026">
    <property type="entry name" value="Carbamoyl-phosphate synthase large chain"/>
    <property type="match status" value="1"/>
</dbReference>
<accession>A0A2I7N4R5</accession>
<keyword evidence="12" id="KW-0460">Magnesium</keyword>
<evidence type="ECO:0000256" key="19">
    <source>
        <dbReference type="ARBA" id="ARBA00069524"/>
    </source>
</evidence>
<dbReference type="InterPro" id="IPR036914">
    <property type="entry name" value="MGS-like_dom_sf"/>
</dbReference>
<dbReference type="GO" id="GO:0005737">
    <property type="term" value="C:cytoplasm"/>
    <property type="evidence" value="ECO:0007669"/>
    <property type="project" value="TreeGrafter"/>
</dbReference>
<keyword evidence="6" id="KW-0436">Ligase</keyword>
<dbReference type="InterPro" id="IPR036897">
    <property type="entry name" value="CarbamoylP_synth_lsu_oligo_sf"/>
</dbReference>
<dbReference type="SUPFAM" id="SSF52335">
    <property type="entry name" value="Methylglyoxal synthase-like"/>
    <property type="match status" value="1"/>
</dbReference>
<dbReference type="InterPro" id="IPR011761">
    <property type="entry name" value="ATP-grasp"/>
</dbReference>
<dbReference type="PROSITE" id="PS00866">
    <property type="entry name" value="CPSASE_1"/>
    <property type="match status" value="1"/>
</dbReference>
<evidence type="ECO:0000256" key="3">
    <source>
        <dbReference type="ARBA" id="ARBA00009799"/>
    </source>
</evidence>
<evidence type="ECO:0000256" key="14">
    <source>
        <dbReference type="ARBA" id="ARBA00023211"/>
    </source>
</evidence>
<evidence type="ECO:0000256" key="2">
    <source>
        <dbReference type="ARBA" id="ARBA00005077"/>
    </source>
</evidence>
<dbReference type="FunFam" id="3.40.50.20:FF:000001">
    <property type="entry name" value="Carbamoyl-phosphate synthase large chain"/>
    <property type="match status" value="1"/>
</dbReference>
<dbReference type="FunFam" id="1.10.1030.10:FF:000002">
    <property type="entry name" value="Carbamoyl-phosphate synthase large chain"/>
    <property type="match status" value="1"/>
</dbReference>
<evidence type="ECO:0000256" key="6">
    <source>
        <dbReference type="ARBA" id="ARBA00022598"/>
    </source>
</evidence>
<dbReference type="GO" id="GO:0006541">
    <property type="term" value="P:glutamine metabolic process"/>
    <property type="evidence" value="ECO:0007669"/>
    <property type="project" value="TreeGrafter"/>
</dbReference>
<name>A0A2I7N4R5_9NEIS</name>
<dbReference type="FunFam" id="3.40.50.20:FF:000002">
    <property type="entry name" value="Carbamoyl-phosphate synthase large chain"/>
    <property type="match status" value="1"/>
</dbReference>
<dbReference type="NCBIfam" id="TIGR01369">
    <property type="entry name" value="CPSaseII_lrg"/>
    <property type="match status" value="1"/>
</dbReference>
<dbReference type="PANTHER" id="PTHR11405">
    <property type="entry name" value="CARBAMOYLTRANSFERASE FAMILY MEMBER"/>
    <property type="match status" value="1"/>
</dbReference>
<keyword evidence="9" id="KW-0677">Repeat</keyword>
<comment type="catalytic activity">
    <reaction evidence="16">
        <text>hydrogencarbonate + NH4(+) + 2 ATP = carbamoyl phosphate + 2 ADP + phosphate + 2 H(+)</text>
        <dbReference type="Rhea" id="RHEA:18029"/>
        <dbReference type="ChEBI" id="CHEBI:15378"/>
        <dbReference type="ChEBI" id="CHEBI:17544"/>
        <dbReference type="ChEBI" id="CHEBI:28938"/>
        <dbReference type="ChEBI" id="CHEBI:30616"/>
        <dbReference type="ChEBI" id="CHEBI:43474"/>
        <dbReference type="ChEBI" id="CHEBI:58228"/>
        <dbReference type="ChEBI" id="CHEBI:456216"/>
        <dbReference type="EC" id="6.3.4.16"/>
    </reaction>
</comment>
<dbReference type="GO" id="GO:0004088">
    <property type="term" value="F:carbamoyl-phosphate synthase (glutamine-hydrolyzing) activity"/>
    <property type="evidence" value="ECO:0007669"/>
    <property type="project" value="UniProtKB-EC"/>
</dbReference>
<comment type="pathway">
    <text evidence="2">Amino-acid biosynthesis; L-arginine biosynthesis; carbamoyl phosphate from bicarbonate: step 1/1.</text>
</comment>
<feature type="domain" description="ATP-grasp" evidence="22">
    <location>
        <begin position="127"/>
        <end position="319"/>
    </location>
</feature>
<dbReference type="Gene3D" id="3.30.470.20">
    <property type="entry name" value="ATP-grasp fold, B domain"/>
    <property type="match status" value="2"/>
</dbReference>
<dbReference type="Pfam" id="PF02142">
    <property type="entry name" value="MGS"/>
    <property type="match status" value="1"/>
</dbReference>
<protein>
    <recommendedName>
        <fullName evidence="20">Carbamoyl phosphate synthase arginine-specific large chain</fullName>
        <ecNumber evidence="15">6.3.4.16</ecNumber>
        <ecNumber evidence="4">6.3.5.5</ecNumber>
    </recommendedName>
    <alternativeName>
        <fullName evidence="19">Carbamoyl phosphate synthase pyrimidine-specific large chain</fullName>
    </alternativeName>
</protein>
<feature type="domain" description="MGS-like" evidence="23">
    <location>
        <begin position="924"/>
        <end position="1067"/>
    </location>
</feature>
<gene>
    <name evidence="24" type="ORF">CUN60_03615</name>
</gene>
<dbReference type="PRINTS" id="PR00098">
    <property type="entry name" value="CPSASE"/>
</dbReference>
<dbReference type="SUPFAM" id="SSF56059">
    <property type="entry name" value="Glutathione synthetase ATP-binding domain-like"/>
    <property type="match status" value="2"/>
</dbReference>
<comment type="catalytic activity">
    <reaction evidence="17">
        <text>hydrogencarbonate + L-glutamine + 2 ATP + H2O = carbamoyl phosphate + L-glutamate + 2 ADP + phosphate + 2 H(+)</text>
        <dbReference type="Rhea" id="RHEA:18633"/>
        <dbReference type="ChEBI" id="CHEBI:15377"/>
        <dbReference type="ChEBI" id="CHEBI:15378"/>
        <dbReference type="ChEBI" id="CHEBI:17544"/>
        <dbReference type="ChEBI" id="CHEBI:29985"/>
        <dbReference type="ChEBI" id="CHEBI:30616"/>
        <dbReference type="ChEBI" id="CHEBI:43474"/>
        <dbReference type="ChEBI" id="CHEBI:58228"/>
        <dbReference type="ChEBI" id="CHEBI:58359"/>
        <dbReference type="ChEBI" id="CHEBI:456216"/>
        <dbReference type="EC" id="6.3.5.5"/>
    </reaction>
</comment>
<comment type="cofactor">
    <cofactor evidence="1">
        <name>Mn(2+)</name>
        <dbReference type="ChEBI" id="CHEBI:29035"/>
    </cofactor>
</comment>
<proteinExistence type="inferred from homology"/>
<evidence type="ECO:0000256" key="20">
    <source>
        <dbReference type="ARBA" id="ARBA00074189"/>
    </source>
</evidence>
<dbReference type="InterPro" id="IPR005480">
    <property type="entry name" value="CPSase_lsu_oligo"/>
</dbReference>
<dbReference type="Gene3D" id="3.40.50.1380">
    <property type="entry name" value="Methylglyoxal synthase-like domain"/>
    <property type="match status" value="1"/>
</dbReference>
<dbReference type="AlphaFoldDB" id="A0A2I7N4R5"/>
<dbReference type="PROSITE" id="PS51855">
    <property type="entry name" value="MGS"/>
    <property type="match status" value="1"/>
</dbReference>
<dbReference type="GO" id="GO:0006221">
    <property type="term" value="P:pyrimidine nucleotide biosynthetic process"/>
    <property type="evidence" value="ECO:0007669"/>
    <property type="project" value="UniProtKB-KW"/>
</dbReference>
<evidence type="ECO:0000256" key="10">
    <source>
        <dbReference type="ARBA" id="ARBA00022741"/>
    </source>
</evidence>
<dbReference type="EMBL" id="CP024847">
    <property type="protein sequence ID" value="AUR51421.1"/>
    <property type="molecule type" value="Genomic_DNA"/>
</dbReference>
<keyword evidence="7" id="KW-0028">Amino-acid biosynthesis</keyword>
<dbReference type="NCBIfam" id="NF009455">
    <property type="entry name" value="PRK12815.1"/>
    <property type="match status" value="1"/>
</dbReference>